<evidence type="ECO:0000313" key="2">
    <source>
        <dbReference type="RefSeq" id="XP_059606536.1"/>
    </source>
</evidence>
<gene>
    <name evidence="2" type="ORF">An15g05590</name>
</gene>
<dbReference type="Pfam" id="PF00646">
    <property type="entry name" value="F-box"/>
    <property type="match status" value="1"/>
</dbReference>
<reference evidence="2" key="2">
    <citation type="submission" date="2025-08" db="UniProtKB">
        <authorList>
            <consortium name="RefSeq"/>
        </authorList>
    </citation>
    <scope>IDENTIFICATION</scope>
</reference>
<dbReference type="RefSeq" id="XP_059606536.1">
    <property type="nucleotide sequence ID" value="XM_059744716.1"/>
</dbReference>
<dbReference type="InterPro" id="IPR036047">
    <property type="entry name" value="F-box-like_dom_sf"/>
</dbReference>
<evidence type="ECO:0000259" key="1">
    <source>
        <dbReference type="Pfam" id="PF00646"/>
    </source>
</evidence>
<dbReference type="SUPFAM" id="SSF81383">
    <property type="entry name" value="F-box domain"/>
    <property type="match status" value="1"/>
</dbReference>
<dbReference type="GeneID" id="84593223"/>
<reference evidence="2" key="1">
    <citation type="submission" date="2025-02" db="EMBL/GenBank/DDBJ databases">
        <authorList>
            <consortium name="NCBI Genome Project"/>
        </authorList>
    </citation>
    <scope>NUCLEOTIDE SEQUENCE</scope>
</reference>
<dbReference type="Gene3D" id="1.20.1280.50">
    <property type="match status" value="1"/>
</dbReference>
<sequence length="134" mass="16084">MDHLTTLLPELQIQVIEYLDYPSLVVLSQTSQYFRSIVQVQSPMTPQQKLSYIFVAENWRKNENHFACPRCLKIRPRVKFAGHPVMRDYWKGHEERKRRLCLQCDPPRRYEQKIEIGFNRCCDRDMADLQAVKR</sequence>
<dbReference type="KEGG" id="ang:An15g05590"/>
<accession>A0AAJ8C1Q5</accession>
<proteinExistence type="predicted"/>
<organism evidence="2">
    <name type="scientific">Aspergillus niger</name>
    <dbReference type="NCBI Taxonomy" id="5061"/>
    <lineage>
        <taxon>Eukaryota</taxon>
        <taxon>Fungi</taxon>
        <taxon>Dikarya</taxon>
        <taxon>Ascomycota</taxon>
        <taxon>Pezizomycotina</taxon>
        <taxon>Eurotiomycetes</taxon>
        <taxon>Eurotiomycetidae</taxon>
        <taxon>Eurotiales</taxon>
        <taxon>Aspergillaceae</taxon>
        <taxon>Aspergillus</taxon>
        <taxon>Aspergillus subgen. Circumdati</taxon>
    </lineage>
</organism>
<protein>
    <recommendedName>
        <fullName evidence="1">F-box domain-containing protein</fullName>
    </recommendedName>
</protein>
<name>A0AAJ8C1Q5_ASPNG</name>
<dbReference type="AlphaFoldDB" id="A0AAJ8C1Q5"/>
<dbReference type="InterPro" id="IPR001810">
    <property type="entry name" value="F-box_dom"/>
</dbReference>
<dbReference type="VEuPathDB" id="FungiDB:An15g05590"/>
<feature type="domain" description="F-box" evidence="1">
    <location>
        <begin position="9"/>
        <end position="39"/>
    </location>
</feature>